<evidence type="ECO:0000256" key="1">
    <source>
        <dbReference type="ARBA" id="ARBA00022801"/>
    </source>
</evidence>
<evidence type="ECO:0000313" key="5">
    <source>
        <dbReference type="Proteomes" id="UP001221142"/>
    </source>
</evidence>
<feature type="non-terminal residue" evidence="4">
    <location>
        <position position="1"/>
    </location>
</feature>
<dbReference type="InterPro" id="IPR001223">
    <property type="entry name" value="Glyco_hydro18_cat"/>
</dbReference>
<dbReference type="PROSITE" id="PS51910">
    <property type="entry name" value="GH18_2"/>
    <property type="match status" value="1"/>
</dbReference>
<evidence type="ECO:0000313" key="4">
    <source>
        <dbReference type="EMBL" id="KAJ7607674.1"/>
    </source>
</evidence>
<dbReference type="EMBL" id="JARKIF010000048">
    <property type="protein sequence ID" value="KAJ7607674.1"/>
    <property type="molecule type" value="Genomic_DNA"/>
</dbReference>
<feature type="non-terminal residue" evidence="4">
    <location>
        <position position="281"/>
    </location>
</feature>
<evidence type="ECO:0000256" key="2">
    <source>
        <dbReference type="ARBA" id="ARBA00023295"/>
    </source>
</evidence>
<dbReference type="GO" id="GO:0005975">
    <property type="term" value="P:carbohydrate metabolic process"/>
    <property type="evidence" value="ECO:0007669"/>
    <property type="project" value="InterPro"/>
</dbReference>
<dbReference type="InterPro" id="IPR050542">
    <property type="entry name" value="Glycosyl_Hydrlase18_Chitinase"/>
</dbReference>
<dbReference type="Gene3D" id="3.20.20.80">
    <property type="entry name" value="Glycosidases"/>
    <property type="match status" value="1"/>
</dbReference>
<dbReference type="PANTHER" id="PTHR45708:SF49">
    <property type="entry name" value="ENDOCHITINASE"/>
    <property type="match status" value="1"/>
</dbReference>
<gene>
    <name evidence="4" type="ORF">FB45DRAFT_695432</name>
</gene>
<sequence>PSGPVWVAYFDRFFSSSSLPAPSDLSGFNVFALSFIYSSSLIDNAAVWANLDATTRSNTKAQYASAGISIIVSAYGYGPTPTTSGDDPTAAANYIGNYVKTYGLDGADIDYEDLGAMETAGTAVAWLTTFTKALRAQLPQGQYILTHAPLAPWFSPNLWPGNGYLGVHAAVGGLLDWYNIQFYNQGADYTTCSGLLSTSSGTYPQSAVFQIAANGVPLNKLVIGKPSTTSDAGSGYIDPATLSGCLLQAKNSGWSAGAMTWQYPNGDSAWITQVRSQSFPV</sequence>
<organism evidence="4 5">
    <name type="scientific">Roridomyces roridus</name>
    <dbReference type="NCBI Taxonomy" id="1738132"/>
    <lineage>
        <taxon>Eukaryota</taxon>
        <taxon>Fungi</taxon>
        <taxon>Dikarya</taxon>
        <taxon>Basidiomycota</taxon>
        <taxon>Agaricomycotina</taxon>
        <taxon>Agaricomycetes</taxon>
        <taxon>Agaricomycetidae</taxon>
        <taxon>Agaricales</taxon>
        <taxon>Marasmiineae</taxon>
        <taxon>Mycenaceae</taxon>
        <taxon>Roridomyces</taxon>
    </lineage>
</organism>
<accession>A0AAD7F7W0</accession>
<comment type="caution">
    <text evidence="4">The sequence shown here is derived from an EMBL/GenBank/DDBJ whole genome shotgun (WGS) entry which is preliminary data.</text>
</comment>
<proteinExistence type="predicted"/>
<feature type="domain" description="GH18" evidence="3">
    <location>
        <begin position="4"/>
        <end position="281"/>
    </location>
</feature>
<keyword evidence="2" id="KW-0326">Glycosidase</keyword>
<keyword evidence="1 4" id="KW-0378">Hydrolase</keyword>
<dbReference type="Proteomes" id="UP001221142">
    <property type="component" value="Unassembled WGS sequence"/>
</dbReference>
<dbReference type="InterPro" id="IPR017853">
    <property type="entry name" value="GH"/>
</dbReference>
<dbReference type="Pfam" id="PF00704">
    <property type="entry name" value="Glyco_hydro_18"/>
    <property type="match status" value="1"/>
</dbReference>
<keyword evidence="5" id="KW-1185">Reference proteome</keyword>
<evidence type="ECO:0000259" key="3">
    <source>
        <dbReference type="PROSITE" id="PS51910"/>
    </source>
</evidence>
<dbReference type="PANTHER" id="PTHR45708">
    <property type="entry name" value="ENDOCHITINASE"/>
    <property type="match status" value="1"/>
</dbReference>
<dbReference type="GO" id="GO:0016798">
    <property type="term" value="F:hydrolase activity, acting on glycosyl bonds"/>
    <property type="evidence" value="ECO:0007669"/>
    <property type="project" value="UniProtKB-KW"/>
</dbReference>
<dbReference type="SUPFAM" id="SSF51445">
    <property type="entry name" value="(Trans)glycosidases"/>
    <property type="match status" value="1"/>
</dbReference>
<dbReference type="CDD" id="cd00598">
    <property type="entry name" value="GH18_chitinase-like"/>
    <property type="match status" value="1"/>
</dbReference>
<protein>
    <submittedName>
        <fullName evidence="4">Glycoside hydrolase superfamily</fullName>
    </submittedName>
</protein>
<dbReference type="AlphaFoldDB" id="A0AAD7F7W0"/>
<reference evidence="4" key="1">
    <citation type="submission" date="2023-03" db="EMBL/GenBank/DDBJ databases">
        <title>Massive genome expansion in bonnet fungi (Mycena s.s.) driven by repeated elements and novel gene families across ecological guilds.</title>
        <authorList>
            <consortium name="Lawrence Berkeley National Laboratory"/>
            <person name="Harder C.B."/>
            <person name="Miyauchi S."/>
            <person name="Viragh M."/>
            <person name="Kuo A."/>
            <person name="Thoen E."/>
            <person name="Andreopoulos B."/>
            <person name="Lu D."/>
            <person name="Skrede I."/>
            <person name="Drula E."/>
            <person name="Henrissat B."/>
            <person name="Morin E."/>
            <person name="Kohler A."/>
            <person name="Barry K."/>
            <person name="LaButti K."/>
            <person name="Morin E."/>
            <person name="Salamov A."/>
            <person name="Lipzen A."/>
            <person name="Mereny Z."/>
            <person name="Hegedus B."/>
            <person name="Baldrian P."/>
            <person name="Stursova M."/>
            <person name="Weitz H."/>
            <person name="Taylor A."/>
            <person name="Grigoriev I.V."/>
            <person name="Nagy L.G."/>
            <person name="Martin F."/>
            <person name="Kauserud H."/>
        </authorList>
    </citation>
    <scope>NUCLEOTIDE SEQUENCE</scope>
    <source>
        <strain evidence="4">9284</strain>
    </source>
</reference>
<name>A0AAD7F7W0_9AGAR</name>